<dbReference type="PIRSF" id="PIRSF004553">
    <property type="entry name" value="CHP00095"/>
    <property type="match status" value="1"/>
</dbReference>
<keyword evidence="1 3" id="KW-0489">Methyltransferase</keyword>
<dbReference type="InterPro" id="IPR029063">
    <property type="entry name" value="SAM-dependent_MTases_sf"/>
</dbReference>
<dbReference type="EC" id="2.1.1.171" evidence="3"/>
<dbReference type="CDD" id="cd02440">
    <property type="entry name" value="AdoMet_MTases"/>
    <property type="match status" value="1"/>
</dbReference>
<dbReference type="SUPFAM" id="SSF53335">
    <property type="entry name" value="S-adenosyl-L-methionine-dependent methyltransferases"/>
    <property type="match status" value="1"/>
</dbReference>
<gene>
    <name evidence="3" type="primary">rsmD</name>
    <name evidence="3" type="ORF">EW093_15830</name>
</gene>
<accession>A0A5C1QEU6</accession>
<evidence type="ECO:0000313" key="3">
    <source>
        <dbReference type="EMBL" id="QEN06091.1"/>
    </source>
</evidence>
<evidence type="ECO:0000313" key="4">
    <source>
        <dbReference type="Proteomes" id="UP000323824"/>
    </source>
</evidence>
<proteinExistence type="predicted"/>
<dbReference type="Pfam" id="PF03602">
    <property type="entry name" value="Cons_hypoth95"/>
    <property type="match status" value="1"/>
</dbReference>
<dbReference type="PANTHER" id="PTHR43542">
    <property type="entry name" value="METHYLTRANSFERASE"/>
    <property type="match status" value="1"/>
</dbReference>
<evidence type="ECO:0000256" key="1">
    <source>
        <dbReference type="ARBA" id="ARBA00022603"/>
    </source>
</evidence>
<organism evidence="3 4">
    <name type="scientific">Thiospirochaeta perfilievii</name>
    <dbReference type="NCBI Taxonomy" id="252967"/>
    <lineage>
        <taxon>Bacteria</taxon>
        <taxon>Pseudomonadati</taxon>
        <taxon>Spirochaetota</taxon>
        <taxon>Spirochaetia</taxon>
        <taxon>Spirochaetales</taxon>
        <taxon>Spirochaetaceae</taxon>
        <taxon>Thiospirochaeta</taxon>
    </lineage>
</organism>
<evidence type="ECO:0000256" key="2">
    <source>
        <dbReference type="ARBA" id="ARBA00022679"/>
    </source>
</evidence>
<dbReference type="KEGG" id="sper:EW093_15830"/>
<name>A0A5C1QEU6_9SPIO</name>
<dbReference type="InterPro" id="IPR004398">
    <property type="entry name" value="RNA_MeTrfase_RsmD"/>
</dbReference>
<dbReference type="PANTHER" id="PTHR43542:SF1">
    <property type="entry name" value="METHYLTRANSFERASE"/>
    <property type="match status" value="1"/>
</dbReference>
<dbReference type="Proteomes" id="UP000323824">
    <property type="component" value="Chromosome"/>
</dbReference>
<keyword evidence="2 3" id="KW-0808">Transferase</keyword>
<reference evidence="3 4" key="1">
    <citation type="submission" date="2019-02" db="EMBL/GenBank/DDBJ databases">
        <authorList>
            <person name="Fomenkov A."/>
            <person name="Dubinina G."/>
            <person name="Grabovich M."/>
            <person name="Vincze T."/>
            <person name="Roberts R.J."/>
        </authorList>
    </citation>
    <scope>NUCLEOTIDE SEQUENCE [LARGE SCALE GENOMIC DNA]</scope>
    <source>
        <strain evidence="3 4">P</strain>
    </source>
</reference>
<dbReference type="OrthoDB" id="9803017at2"/>
<reference evidence="3 4" key="2">
    <citation type="submission" date="2019-09" db="EMBL/GenBank/DDBJ databases">
        <title>Complete Genome Sequence and Methylome Analysis of free living Spirochaetas.</title>
        <authorList>
            <person name="Leshcheva N."/>
            <person name="Mikheeva N."/>
        </authorList>
    </citation>
    <scope>NUCLEOTIDE SEQUENCE [LARGE SCALE GENOMIC DNA]</scope>
    <source>
        <strain evidence="3 4">P</strain>
    </source>
</reference>
<dbReference type="Gene3D" id="3.40.50.150">
    <property type="entry name" value="Vaccinia Virus protein VP39"/>
    <property type="match status" value="1"/>
</dbReference>
<dbReference type="RefSeq" id="WP_149569325.1">
    <property type="nucleotide sequence ID" value="NZ_CP035807.1"/>
</dbReference>
<dbReference type="AlphaFoldDB" id="A0A5C1QEU6"/>
<keyword evidence="4" id="KW-1185">Reference proteome</keyword>
<sequence>MRITGGKYRSRVVKCPPGVIRPAMDRMRESMFSILGDLRDLSFLDVFSGSGVIGLEAASRGATDIQLVELDGGKKKVMLENLSIAKEKINVNFMDAGIYLERATRSFDIIHLDPPFPLENKIKYLELIDKNSILNPNGTLMMHYPDEENYPDLIGSLRKYDTRKYGRSVLIFYTRD</sequence>
<dbReference type="NCBIfam" id="TIGR00095">
    <property type="entry name" value="16S rRNA (guanine(966)-N(2))-methyltransferase RsmD"/>
    <property type="match status" value="1"/>
</dbReference>
<dbReference type="GO" id="GO:0052913">
    <property type="term" value="F:16S rRNA (guanine(966)-N(2))-methyltransferase activity"/>
    <property type="evidence" value="ECO:0007669"/>
    <property type="project" value="UniProtKB-EC"/>
</dbReference>
<dbReference type="EMBL" id="CP035807">
    <property type="protein sequence ID" value="QEN06091.1"/>
    <property type="molecule type" value="Genomic_DNA"/>
</dbReference>
<protein>
    <submittedName>
        <fullName evidence="3">16S rRNA (Guanine(966)-N(2))-methyltransferase RsmD</fullName>
        <ecNumber evidence="3">2.1.1.171</ecNumber>
    </submittedName>
</protein>